<comment type="subcellular location">
    <subcellularLocation>
        <location evidence="2">Mitochondrion inner membrane</location>
        <topology evidence="2">Multi-pass membrane protein</topology>
    </subcellularLocation>
</comment>
<evidence type="ECO:0000256" key="17">
    <source>
        <dbReference type="ARBA" id="ARBA00031389"/>
    </source>
</evidence>
<dbReference type="InterPro" id="IPR045187">
    <property type="entry name" value="CcO_II"/>
</dbReference>
<gene>
    <name evidence="21" type="primary">COX2</name>
</gene>
<dbReference type="PROSITE" id="PS50857">
    <property type="entry name" value="COX2_CUA"/>
    <property type="match status" value="1"/>
</dbReference>
<dbReference type="InterPro" id="IPR002429">
    <property type="entry name" value="CcO_II-like_C"/>
</dbReference>
<dbReference type="GO" id="GO:0042773">
    <property type="term" value="P:ATP synthesis coupled electron transport"/>
    <property type="evidence" value="ECO:0007669"/>
    <property type="project" value="TreeGrafter"/>
</dbReference>
<evidence type="ECO:0000256" key="2">
    <source>
        <dbReference type="ARBA" id="ARBA00004448"/>
    </source>
</evidence>
<feature type="transmembrane region" description="Helical" evidence="19">
    <location>
        <begin position="73"/>
        <end position="92"/>
    </location>
</feature>
<evidence type="ECO:0000256" key="15">
    <source>
        <dbReference type="ARBA" id="ARBA00023128"/>
    </source>
</evidence>
<feature type="domain" description="Cytochrome oxidase subunit II copper A binding" evidence="20">
    <location>
        <begin position="107"/>
        <end position="240"/>
    </location>
</feature>
<protein>
    <recommendedName>
        <fullName evidence="5">cytochrome-c oxidase</fullName>
        <ecNumber evidence="5">7.1.1.9</ecNumber>
    </recommendedName>
    <alternativeName>
        <fullName evidence="17">Cytochrome c oxidase polypeptide II</fullName>
    </alternativeName>
</protein>
<keyword evidence="14" id="KW-0186">Copper</keyword>
<evidence type="ECO:0000256" key="7">
    <source>
        <dbReference type="ARBA" id="ARBA00022692"/>
    </source>
</evidence>
<dbReference type="GO" id="GO:0005507">
    <property type="term" value="F:copper ion binding"/>
    <property type="evidence" value="ECO:0007669"/>
    <property type="project" value="InterPro"/>
</dbReference>
<dbReference type="GO" id="GO:0005743">
    <property type="term" value="C:mitochondrial inner membrane"/>
    <property type="evidence" value="ECO:0007669"/>
    <property type="project" value="UniProtKB-SubCell"/>
</dbReference>
<evidence type="ECO:0000256" key="13">
    <source>
        <dbReference type="ARBA" id="ARBA00022989"/>
    </source>
</evidence>
<evidence type="ECO:0000256" key="12">
    <source>
        <dbReference type="ARBA" id="ARBA00022982"/>
    </source>
</evidence>
<keyword evidence="16 19" id="KW-0472">Membrane</keyword>
<keyword evidence="9" id="KW-0999">Mitochondrion inner membrane</keyword>
<comment type="catalytic activity">
    <reaction evidence="18">
        <text>4 Fe(II)-[cytochrome c] + O2 + 8 H(+)(in) = 4 Fe(III)-[cytochrome c] + 2 H2O + 4 H(+)(out)</text>
        <dbReference type="Rhea" id="RHEA:11436"/>
        <dbReference type="Rhea" id="RHEA-COMP:10350"/>
        <dbReference type="Rhea" id="RHEA-COMP:14399"/>
        <dbReference type="ChEBI" id="CHEBI:15377"/>
        <dbReference type="ChEBI" id="CHEBI:15378"/>
        <dbReference type="ChEBI" id="CHEBI:15379"/>
        <dbReference type="ChEBI" id="CHEBI:29033"/>
        <dbReference type="ChEBI" id="CHEBI:29034"/>
        <dbReference type="EC" id="7.1.1.9"/>
    </reaction>
    <physiologicalReaction direction="left-to-right" evidence="18">
        <dbReference type="Rhea" id="RHEA:11437"/>
    </physiologicalReaction>
</comment>
<geneLocation type="mitochondrion" evidence="21"/>
<evidence type="ECO:0000256" key="1">
    <source>
        <dbReference type="ARBA" id="ARBA00001935"/>
    </source>
</evidence>
<keyword evidence="15 21" id="KW-0496">Mitochondrion</keyword>
<comment type="similarity">
    <text evidence="3">Belongs to the cytochrome c oxidase subunit 2 family.</text>
</comment>
<dbReference type="PRINTS" id="PR01166">
    <property type="entry name" value="CYCOXIDASEII"/>
</dbReference>
<evidence type="ECO:0000256" key="14">
    <source>
        <dbReference type="ARBA" id="ARBA00023008"/>
    </source>
</evidence>
<dbReference type="PANTHER" id="PTHR22888:SF9">
    <property type="entry name" value="CYTOCHROME C OXIDASE SUBUNIT 2"/>
    <property type="match status" value="1"/>
</dbReference>
<evidence type="ECO:0000256" key="9">
    <source>
        <dbReference type="ARBA" id="ARBA00022792"/>
    </source>
</evidence>
<dbReference type="InterPro" id="IPR001505">
    <property type="entry name" value="Copper_CuA"/>
</dbReference>
<keyword evidence="6" id="KW-0813">Transport</keyword>
<evidence type="ECO:0000256" key="10">
    <source>
        <dbReference type="ARBA" id="ARBA00022842"/>
    </source>
</evidence>
<dbReference type="Pfam" id="PF00116">
    <property type="entry name" value="COX2"/>
    <property type="match status" value="1"/>
</dbReference>
<organism evidence="21">
    <name type="scientific">Acrobeles complexus</name>
    <dbReference type="NCBI Taxonomy" id="293684"/>
    <lineage>
        <taxon>Eukaryota</taxon>
        <taxon>Metazoa</taxon>
        <taxon>Ecdysozoa</taxon>
        <taxon>Nematoda</taxon>
        <taxon>Chromadorea</taxon>
        <taxon>Rhabditida</taxon>
        <taxon>Tylenchina</taxon>
        <taxon>Cephalobomorpha</taxon>
        <taxon>Cephaloboidea</taxon>
        <taxon>Cephalobidae</taxon>
        <taxon>Acrobeles</taxon>
    </lineage>
</organism>
<sequence>MEHRAPNSKVMCSMLFMGLFSTTTPSSNRISARLSTFWFKVWALLIPVVVSVLGLVGFLLTNQNIFFITGMEYVLAESLMIVIPLILLSFMIKDSLTLLYATSMSVQADLMVKVVGSQWYWNYEISDIEEVAFTSYMKSCDDLMVGEVRFLEVDNRLVLPVMMKVQLNITSSDVIHSFALPSLGVKADATAGILNVVSMTINKIGTHYGQCSEICGMNHSYMPIVVEGSVFISFYYWIVSHF</sequence>
<evidence type="ECO:0000256" key="18">
    <source>
        <dbReference type="ARBA" id="ARBA00049512"/>
    </source>
</evidence>
<evidence type="ECO:0000256" key="5">
    <source>
        <dbReference type="ARBA" id="ARBA00012949"/>
    </source>
</evidence>
<proteinExistence type="inferred from homology"/>
<comment type="subunit">
    <text evidence="4">Component of the cytochrome c oxidase (complex IV, CIV), a multisubunit enzyme composed of a catalytic core of 3 subunits and several supernumerary subunits. The complex exists as a monomer or a dimer and forms supercomplexes (SCs) in the inner mitochondrial membrane with ubiquinol-cytochrome c oxidoreductase (cytochrome b-c1 complex, complex III, CIII).</text>
</comment>
<evidence type="ECO:0000256" key="19">
    <source>
        <dbReference type="SAM" id="Phobius"/>
    </source>
</evidence>
<keyword evidence="13 19" id="KW-1133">Transmembrane helix</keyword>
<feature type="transmembrane region" description="Helical" evidence="19">
    <location>
        <begin position="220"/>
        <end position="239"/>
    </location>
</feature>
<comment type="cofactor">
    <cofactor evidence="1">
        <name>Cu cation</name>
        <dbReference type="ChEBI" id="CHEBI:23378"/>
    </cofactor>
</comment>
<dbReference type="Gene3D" id="1.10.287.90">
    <property type="match status" value="1"/>
</dbReference>
<dbReference type="PANTHER" id="PTHR22888">
    <property type="entry name" value="CYTOCHROME C OXIDASE, SUBUNIT II"/>
    <property type="match status" value="1"/>
</dbReference>
<evidence type="ECO:0000256" key="3">
    <source>
        <dbReference type="ARBA" id="ARBA00007866"/>
    </source>
</evidence>
<keyword evidence="7 19" id="KW-0812">Transmembrane</keyword>
<accession>A0A0H3V302</accession>
<dbReference type="Gene3D" id="2.60.40.420">
    <property type="entry name" value="Cupredoxins - blue copper proteins"/>
    <property type="match status" value="1"/>
</dbReference>
<evidence type="ECO:0000256" key="8">
    <source>
        <dbReference type="ARBA" id="ARBA00022723"/>
    </source>
</evidence>
<dbReference type="InterPro" id="IPR008972">
    <property type="entry name" value="Cupredoxin"/>
</dbReference>
<keyword evidence="11" id="KW-1278">Translocase</keyword>
<dbReference type="PROSITE" id="PS00078">
    <property type="entry name" value="COX2"/>
    <property type="match status" value="1"/>
</dbReference>
<evidence type="ECO:0000256" key="16">
    <source>
        <dbReference type="ARBA" id="ARBA00023136"/>
    </source>
</evidence>
<keyword evidence="10" id="KW-0460">Magnesium</keyword>
<evidence type="ECO:0000256" key="11">
    <source>
        <dbReference type="ARBA" id="ARBA00022967"/>
    </source>
</evidence>
<name>A0A0H3V302_9BILA</name>
<reference evidence="21" key="1">
    <citation type="journal article" date="2015" name="Zool. Scr.">
        <title>Mitochondrial genomes advance phylogenetic hypotheses for Tylenchina (Nematoda: Chromadorea).</title>
        <authorList>
            <person name="Kim J."/>
            <person name="Lee S.-H."/>
            <person name="Gazi M."/>
            <person name="Kim T."/>
            <person name="Jung D."/>
            <person name="Chun J.-Y."/>
            <person name="Kim S."/>
            <person name="Seo T.-K."/>
            <person name="Park C."/>
            <person name="Boldwin J.G."/>
            <person name="Nadler S.A."/>
            <person name="Park J.-K."/>
        </authorList>
    </citation>
    <scope>NUCLEOTIDE SEQUENCE</scope>
</reference>
<evidence type="ECO:0000313" key="21">
    <source>
        <dbReference type="EMBL" id="AJI44491.1"/>
    </source>
</evidence>
<dbReference type="GO" id="GO:0004129">
    <property type="term" value="F:cytochrome-c oxidase activity"/>
    <property type="evidence" value="ECO:0007669"/>
    <property type="project" value="UniProtKB-EC"/>
</dbReference>
<evidence type="ECO:0000259" key="20">
    <source>
        <dbReference type="PROSITE" id="PS50857"/>
    </source>
</evidence>
<dbReference type="EMBL" id="KM192361">
    <property type="protein sequence ID" value="AJI44491.1"/>
    <property type="molecule type" value="Genomic_DNA"/>
</dbReference>
<keyword evidence="12" id="KW-0249">Electron transport</keyword>
<evidence type="ECO:0000256" key="6">
    <source>
        <dbReference type="ARBA" id="ARBA00022448"/>
    </source>
</evidence>
<feature type="transmembrane region" description="Helical" evidence="19">
    <location>
        <begin position="41"/>
        <end position="61"/>
    </location>
</feature>
<evidence type="ECO:0000256" key="4">
    <source>
        <dbReference type="ARBA" id="ARBA00011164"/>
    </source>
</evidence>
<dbReference type="AlphaFoldDB" id="A0A0H3V302"/>
<keyword evidence="8" id="KW-0479">Metal-binding</keyword>
<dbReference type="InterPro" id="IPR036257">
    <property type="entry name" value="Cyt_c_oxidase_su2_TM_sf"/>
</dbReference>
<dbReference type="EC" id="7.1.1.9" evidence="5"/>
<dbReference type="SUPFAM" id="SSF49503">
    <property type="entry name" value="Cupredoxins"/>
    <property type="match status" value="1"/>
</dbReference>